<keyword evidence="3" id="KW-0393">Immunoglobulin domain</keyword>
<evidence type="ECO:0000256" key="4">
    <source>
        <dbReference type="SAM" id="SignalP"/>
    </source>
</evidence>
<dbReference type="InterPro" id="IPR015621">
    <property type="entry name" value="IL-1_rcpt_fam"/>
</dbReference>
<keyword evidence="4" id="KW-0732">Signal</keyword>
<dbReference type="InterPro" id="IPR013783">
    <property type="entry name" value="Ig-like_fold"/>
</dbReference>
<evidence type="ECO:0000256" key="3">
    <source>
        <dbReference type="ARBA" id="ARBA00023319"/>
    </source>
</evidence>
<feature type="domain" description="Ig-like" evidence="5">
    <location>
        <begin position="166"/>
        <end position="255"/>
    </location>
</feature>
<evidence type="ECO:0000259" key="5">
    <source>
        <dbReference type="PROSITE" id="PS50835"/>
    </source>
</evidence>
<sequence length="325" mass="36206">MLSGETRSLLSGILRTEMGTWIMLALLLSHTLAHNHQGAPDLYHVSEGQFFILPCCPAGQRADVYWSRRGQALGLGLDRYQGQNLSLDKGQNLSLDKGQNLSLYQGQNLSLYQGLDQAGVEVLQGRLWFQPVQRAHSGVYTCHYRSQSGMEHQEHMELSVSREECPLADERRPLSRGVTGEVPCRFYNYYRLLNISSSMAVRWKKGCGAVHRAGAPVSQSGPSLWLQEVSNEDAGIYTCFIDLSVGGLNHSVAWSVEVTITNSTVYMDPYVLFPRDQVVPVELGGSVKLRCVADLGYSTNGHTLMYWLLNHSDTDDHGLSDSWHT</sequence>
<dbReference type="Proteomes" id="UP001497482">
    <property type="component" value="Chromosome 15"/>
</dbReference>
<evidence type="ECO:0000313" key="7">
    <source>
        <dbReference type="Proteomes" id="UP001497482"/>
    </source>
</evidence>
<dbReference type="InterPro" id="IPR007110">
    <property type="entry name" value="Ig-like_dom"/>
</dbReference>
<dbReference type="SMART" id="SM00409">
    <property type="entry name" value="IG"/>
    <property type="match status" value="2"/>
</dbReference>
<proteinExistence type="predicted"/>
<dbReference type="PANTHER" id="PTHR11890:SF26">
    <property type="entry name" value="INTERLEUKIN-1 RECEPTOR TYPE 1"/>
    <property type="match status" value="1"/>
</dbReference>
<organism evidence="6 7">
    <name type="scientific">Knipowitschia caucasica</name>
    <name type="common">Caucasian dwarf goby</name>
    <name type="synonym">Pomatoschistus caucasicus</name>
    <dbReference type="NCBI Taxonomy" id="637954"/>
    <lineage>
        <taxon>Eukaryota</taxon>
        <taxon>Metazoa</taxon>
        <taxon>Chordata</taxon>
        <taxon>Craniata</taxon>
        <taxon>Vertebrata</taxon>
        <taxon>Euteleostomi</taxon>
        <taxon>Actinopterygii</taxon>
        <taxon>Neopterygii</taxon>
        <taxon>Teleostei</taxon>
        <taxon>Neoteleostei</taxon>
        <taxon>Acanthomorphata</taxon>
        <taxon>Gobiaria</taxon>
        <taxon>Gobiiformes</taxon>
        <taxon>Gobioidei</taxon>
        <taxon>Gobiidae</taxon>
        <taxon>Gobiinae</taxon>
        <taxon>Knipowitschia</taxon>
    </lineage>
</organism>
<dbReference type="EMBL" id="OZ035837">
    <property type="protein sequence ID" value="CAL1581752.1"/>
    <property type="molecule type" value="Genomic_DNA"/>
</dbReference>
<feature type="signal peptide" evidence="4">
    <location>
        <begin position="1"/>
        <end position="33"/>
    </location>
</feature>
<accession>A0AAV2K0P9</accession>
<dbReference type="AlphaFoldDB" id="A0AAV2K0P9"/>
<keyword evidence="2" id="KW-0325">Glycoprotein</keyword>
<keyword evidence="1" id="KW-1015">Disulfide bond</keyword>
<keyword evidence="7" id="KW-1185">Reference proteome</keyword>
<feature type="chain" id="PRO_5043528076" description="Ig-like domain-containing protein" evidence="4">
    <location>
        <begin position="34"/>
        <end position="325"/>
    </location>
</feature>
<dbReference type="PROSITE" id="PS50835">
    <property type="entry name" value="IG_LIKE"/>
    <property type="match status" value="2"/>
</dbReference>
<evidence type="ECO:0000256" key="2">
    <source>
        <dbReference type="ARBA" id="ARBA00023180"/>
    </source>
</evidence>
<dbReference type="InterPro" id="IPR036179">
    <property type="entry name" value="Ig-like_dom_sf"/>
</dbReference>
<dbReference type="SUPFAM" id="SSF48726">
    <property type="entry name" value="Immunoglobulin"/>
    <property type="match status" value="2"/>
</dbReference>
<protein>
    <recommendedName>
        <fullName evidence="5">Ig-like domain-containing protein</fullName>
    </recommendedName>
</protein>
<gene>
    <name evidence="6" type="ORF">KC01_LOCUS12483</name>
</gene>
<feature type="domain" description="Ig-like" evidence="5">
    <location>
        <begin position="45"/>
        <end position="159"/>
    </location>
</feature>
<dbReference type="PANTHER" id="PTHR11890">
    <property type="entry name" value="INTERLEUKIN-1 RECEPTOR FAMILY MEMBER"/>
    <property type="match status" value="1"/>
</dbReference>
<dbReference type="Gene3D" id="2.60.40.10">
    <property type="entry name" value="Immunoglobulins"/>
    <property type="match status" value="3"/>
</dbReference>
<name>A0AAV2K0P9_KNICA</name>
<reference evidence="6 7" key="1">
    <citation type="submission" date="2024-04" db="EMBL/GenBank/DDBJ databases">
        <authorList>
            <person name="Waldvogel A.-M."/>
            <person name="Schoenle A."/>
        </authorList>
    </citation>
    <scope>NUCLEOTIDE SEQUENCE [LARGE SCALE GENOMIC DNA]</scope>
</reference>
<dbReference type="InterPro" id="IPR003599">
    <property type="entry name" value="Ig_sub"/>
</dbReference>
<evidence type="ECO:0000256" key="1">
    <source>
        <dbReference type="ARBA" id="ARBA00023157"/>
    </source>
</evidence>
<evidence type="ECO:0000313" key="6">
    <source>
        <dbReference type="EMBL" id="CAL1581752.1"/>
    </source>
</evidence>